<dbReference type="GO" id="GO:0005886">
    <property type="term" value="C:plasma membrane"/>
    <property type="evidence" value="ECO:0007669"/>
    <property type="project" value="TreeGrafter"/>
</dbReference>
<keyword evidence="4 6" id="KW-1133">Transmembrane helix</keyword>
<dbReference type="Gene3D" id="1.10.3720.10">
    <property type="entry name" value="MetI-like"/>
    <property type="match status" value="1"/>
</dbReference>
<evidence type="ECO:0000256" key="6">
    <source>
        <dbReference type="SAM" id="Phobius"/>
    </source>
</evidence>
<dbReference type="InterPro" id="IPR005667">
    <property type="entry name" value="Sulph_transpt2"/>
</dbReference>
<protein>
    <submittedName>
        <fullName evidence="7">Sulphate transport system permease protein 2</fullName>
    </submittedName>
</protein>
<dbReference type="AlphaFoldDB" id="B5W876"/>
<feature type="transmembrane region" description="Helical" evidence="6">
    <location>
        <begin position="40"/>
        <end position="64"/>
    </location>
</feature>
<reference evidence="7 8" key="1">
    <citation type="journal article" date="2011" name="Appl. Environ. Microbiol.">
        <title>Contribution of a Sodium Ion Gradient to Energy Conservation during Fermentation in the Cyanobacterium Arthrospira (Spirulina) maxima CS-328.</title>
        <authorList>
            <person name="Carrieri D."/>
            <person name="Ananyev G."/>
            <person name="Lenz O."/>
            <person name="Bryant D.A."/>
            <person name="Dismukes G.C."/>
        </authorList>
    </citation>
    <scope>NUCLEOTIDE SEQUENCE [LARGE SCALE GENOMIC DNA]</scope>
    <source>
        <strain evidence="7 8">CS-328</strain>
    </source>
</reference>
<evidence type="ECO:0000313" key="8">
    <source>
        <dbReference type="Proteomes" id="UP000004061"/>
    </source>
</evidence>
<evidence type="ECO:0000256" key="3">
    <source>
        <dbReference type="ARBA" id="ARBA00022692"/>
    </source>
</evidence>
<evidence type="ECO:0000256" key="1">
    <source>
        <dbReference type="ARBA" id="ARBA00004141"/>
    </source>
</evidence>
<comment type="caution">
    <text evidence="7">The sequence shown here is derived from an EMBL/GenBank/DDBJ whole genome shotgun (WGS) entry which is preliminary data.</text>
</comment>
<accession>B5W876</accession>
<name>B5W876_LIMMA</name>
<dbReference type="SUPFAM" id="SSF161098">
    <property type="entry name" value="MetI-like"/>
    <property type="match status" value="1"/>
</dbReference>
<gene>
    <name evidence="7" type="ORF">AmaxDRAFT_4976</name>
</gene>
<dbReference type="EMBL" id="ABYK01000060">
    <property type="protein sequence ID" value="EDZ92289.1"/>
    <property type="molecule type" value="Genomic_DNA"/>
</dbReference>
<sequence length="75" mass="8165">MGFSRAVGEYGSIVIIAGNIPFQDLIAPVLIFQRLEQFDYAGAAVIGTVMLLVSLASLLIINCLQSWGNRINQRP</sequence>
<evidence type="ECO:0000313" key="7">
    <source>
        <dbReference type="EMBL" id="EDZ92289.1"/>
    </source>
</evidence>
<dbReference type="GO" id="GO:0015419">
    <property type="term" value="F:ABC-type sulfate transporter activity"/>
    <property type="evidence" value="ECO:0007669"/>
    <property type="project" value="InterPro"/>
</dbReference>
<dbReference type="Proteomes" id="UP000004061">
    <property type="component" value="Unassembled WGS sequence"/>
</dbReference>
<keyword evidence="8" id="KW-1185">Reference proteome</keyword>
<evidence type="ECO:0000256" key="2">
    <source>
        <dbReference type="ARBA" id="ARBA00022448"/>
    </source>
</evidence>
<keyword evidence="2" id="KW-0813">Transport</keyword>
<comment type="subcellular location">
    <subcellularLocation>
        <location evidence="1">Membrane</location>
        <topology evidence="1">Multi-pass membrane protein</topology>
    </subcellularLocation>
</comment>
<organism evidence="7 8">
    <name type="scientific">Limnospira maxima CS-328</name>
    <dbReference type="NCBI Taxonomy" id="513049"/>
    <lineage>
        <taxon>Bacteria</taxon>
        <taxon>Bacillati</taxon>
        <taxon>Cyanobacteriota</taxon>
        <taxon>Cyanophyceae</taxon>
        <taxon>Oscillatoriophycideae</taxon>
        <taxon>Oscillatoriales</taxon>
        <taxon>Sirenicapillariaceae</taxon>
        <taxon>Limnospira</taxon>
    </lineage>
</organism>
<dbReference type="InterPro" id="IPR035906">
    <property type="entry name" value="MetI-like_sf"/>
</dbReference>
<keyword evidence="3 6" id="KW-0812">Transmembrane</keyword>
<dbReference type="PANTHER" id="PTHR30406">
    <property type="entry name" value="SULFATE TRANSPORT SYSTEM PERMEASE PROTEIN"/>
    <property type="match status" value="1"/>
</dbReference>
<dbReference type="PANTHER" id="PTHR30406:SF8">
    <property type="entry name" value="SULFATE TRANSPORT SYSTEM PERMEASE PROTEIN CYST"/>
    <property type="match status" value="1"/>
</dbReference>
<evidence type="ECO:0000256" key="4">
    <source>
        <dbReference type="ARBA" id="ARBA00022989"/>
    </source>
</evidence>
<evidence type="ECO:0000256" key="5">
    <source>
        <dbReference type="ARBA" id="ARBA00023136"/>
    </source>
</evidence>
<keyword evidence="5 6" id="KW-0472">Membrane</keyword>
<proteinExistence type="predicted"/>